<dbReference type="OrthoDB" id="1896086at2759"/>
<evidence type="ECO:0000313" key="3">
    <source>
        <dbReference type="Proteomes" id="UP000029964"/>
    </source>
</evidence>
<dbReference type="EMBL" id="JPKY01000003">
    <property type="protein sequence ID" value="KFH48382.1"/>
    <property type="molecule type" value="Genomic_DNA"/>
</dbReference>
<feature type="signal peptide" evidence="1">
    <location>
        <begin position="1"/>
        <end position="18"/>
    </location>
</feature>
<proteinExistence type="predicted"/>
<name>A0A086TGA0_HAPC1</name>
<feature type="chain" id="PRO_5005412266" evidence="1">
    <location>
        <begin position="19"/>
        <end position="298"/>
    </location>
</feature>
<keyword evidence="3" id="KW-1185">Reference proteome</keyword>
<evidence type="ECO:0000313" key="2">
    <source>
        <dbReference type="EMBL" id="KFH48382.1"/>
    </source>
</evidence>
<keyword evidence="1" id="KW-0732">Signal</keyword>
<protein>
    <submittedName>
        <fullName evidence="2">Uncharacterized protein</fullName>
    </submittedName>
</protein>
<organism evidence="2 3">
    <name type="scientific">Hapsidospora chrysogenum (strain ATCC 11550 / CBS 779.69 / DSM 880 / IAM 14645 / JCM 23072 / IMI 49137)</name>
    <name type="common">Acremonium chrysogenum</name>
    <dbReference type="NCBI Taxonomy" id="857340"/>
    <lineage>
        <taxon>Eukaryota</taxon>
        <taxon>Fungi</taxon>
        <taxon>Dikarya</taxon>
        <taxon>Ascomycota</taxon>
        <taxon>Pezizomycotina</taxon>
        <taxon>Sordariomycetes</taxon>
        <taxon>Hypocreomycetidae</taxon>
        <taxon>Hypocreales</taxon>
        <taxon>Bionectriaceae</taxon>
        <taxon>Hapsidospora</taxon>
    </lineage>
</organism>
<gene>
    <name evidence="2" type="ORF">ACRE_006510</name>
</gene>
<sequence length="298" mass="33309">MRASSFFQLASLSPLALGLVVPKDVTPEQLDELIARDVDAPENPRLDIGKDGCFRVEKVDEREEFKECEPKKFLEEDGTCKVHASENECESYCETSLKWFYGEEVPFHNGRCGKGPCTLEDRMGAEVSKTTTWGLQIGHGAFTLGASFAYTEGKAIVSGVVRQKPEDLKESCGYWTFIPYMIESCGISAKGDYSQNAFTGRKCSDVEQKEECYAKVLESPDGAVAGHVAFVATECDDYNDRLPFCKQDPIYLKAGVSFDEEVNAHWVEAHFDMDLDKEVLGTAQYMCEQGEWPPVYDE</sequence>
<comment type="caution">
    <text evidence="2">The sequence shown here is derived from an EMBL/GenBank/DDBJ whole genome shotgun (WGS) entry which is preliminary data.</text>
</comment>
<accession>A0A086TGA0</accession>
<dbReference type="HOGENOM" id="CLU_059569_0_0_1"/>
<reference evidence="3" key="1">
    <citation type="journal article" date="2014" name="Genome Announc.">
        <title>Genome sequence and annotation of Acremonium chrysogenum, producer of the beta-lactam antibiotic cephalosporin C.</title>
        <authorList>
            <person name="Terfehr D."/>
            <person name="Dahlmann T.A."/>
            <person name="Specht T."/>
            <person name="Zadra I."/>
            <person name="Kuernsteiner H."/>
            <person name="Kueck U."/>
        </authorList>
    </citation>
    <scope>NUCLEOTIDE SEQUENCE [LARGE SCALE GENOMIC DNA]</scope>
    <source>
        <strain evidence="3">ATCC 11550 / CBS 779.69 / DSM 880 / IAM 14645 / JCM 23072 / IMI 49137</strain>
    </source>
</reference>
<dbReference type="AlphaFoldDB" id="A0A086TGA0"/>
<evidence type="ECO:0000256" key="1">
    <source>
        <dbReference type="SAM" id="SignalP"/>
    </source>
</evidence>
<dbReference type="Proteomes" id="UP000029964">
    <property type="component" value="Unassembled WGS sequence"/>
</dbReference>